<dbReference type="HAMAP" id="MF_01321">
    <property type="entry name" value="RNApol_bact_RpoB"/>
    <property type="match status" value="1"/>
</dbReference>
<dbReference type="GO" id="GO:0032549">
    <property type="term" value="F:ribonucleoside binding"/>
    <property type="evidence" value="ECO:0007669"/>
    <property type="project" value="InterPro"/>
</dbReference>
<feature type="domain" description="RNA polymerase Rpb2" evidence="13">
    <location>
        <begin position="522"/>
        <end position="589"/>
    </location>
</feature>
<dbReference type="Gene3D" id="2.30.150.10">
    <property type="entry name" value="DNA-directed RNA polymerase, beta subunit, external 1 domain"/>
    <property type="match status" value="1"/>
</dbReference>
<keyword evidence="2 6" id="KW-0808">Transferase</keyword>
<dbReference type="InterPro" id="IPR007641">
    <property type="entry name" value="RNA_pol_Rpb2_7"/>
</dbReference>
<dbReference type="EC" id="2.7.7.6" evidence="6 8"/>
<feature type="domain" description="DNA-directed RNA polymerase beta subunit external 1" evidence="14">
    <location>
        <begin position="600"/>
        <end position="665"/>
    </location>
</feature>
<dbReference type="GO" id="GO:0003677">
    <property type="term" value="F:DNA binding"/>
    <property type="evidence" value="ECO:0007669"/>
    <property type="project" value="UniProtKB-UniRule"/>
</dbReference>
<dbReference type="NCBIfam" id="TIGR02013">
    <property type="entry name" value="rpoB"/>
    <property type="match status" value="1"/>
</dbReference>
<dbReference type="GO" id="GO:0000428">
    <property type="term" value="C:DNA-directed RNA polymerase complex"/>
    <property type="evidence" value="ECO:0007669"/>
    <property type="project" value="UniProtKB-KW"/>
</dbReference>
<dbReference type="Pfam" id="PF00562">
    <property type="entry name" value="RNA_pol_Rpb2_6"/>
    <property type="match status" value="1"/>
</dbReference>
<dbReference type="Pfam" id="PF04563">
    <property type="entry name" value="RNA_pol_Rpb2_1"/>
    <property type="match status" value="1"/>
</dbReference>
<evidence type="ECO:0000259" key="14">
    <source>
        <dbReference type="Pfam" id="PF10385"/>
    </source>
</evidence>
<dbReference type="PANTHER" id="PTHR20856">
    <property type="entry name" value="DNA-DIRECTED RNA POLYMERASE I SUBUNIT 2"/>
    <property type="match status" value="1"/>
</dbReference>
<comment type="similarity">
    <text evidence="6 7">Belongs to the RNA polymerase beta chain family.</text>
</comment>
<evidence type="ECO:0000256" key="7">
    <source>
        <dbReference type="RuleBase" id="RU000434"/>
    </source>
</evidence>
<dbReference type="Pfam" id="PF04560">
    <property type="entry name" value="RNA_pol_Rpb2_7"/>
    <property type="match status" value="1"/>
</dbReference>
<dbReference type="InterPro" id="IPR015712">
    <property type="entry name" value="DNA-dir_RNA_pol_su2"/>
</dbReference>
<dbReference type="InterPro" id="IPR042107">
    <property type="entry name" value="DNA-dir_RNA_pol_bsu_ext_1_sf"/>
</dbReference>
<keyword evidence="16" id="KW-1185">Reference proteome</keyword>
<comment type="subunit">
    <text evidence="6 8">The RNAP catalytic core consists of 2 alpha, 1 beta, 1 beta' and 1 omega subunit. When a sigma factor is associated with the core the holoenzyme is formed, which can initiate transcription.</text>
</comment>
<dbReference type="InterPro" id="IPR037033">
    <property type="entry name" value="DNA-dir_RNAP_su2_hyb_sf"/>
</dbReference>
<dbReference type="Pfam" id="PF04565">
    <property type="entry name" value="RNA_pol_Rpb2_3"/>
    <property type="match status" value="1"/>
</dbReference>
<dbReference type="Gene3D" id="3.90.1100.10">
    <property type="match status" value="2"/>
</dbReference>
<evidence type="ECO:0000256" key="8">
    <source>
        <dbReference type="RuleBase" id="RU363031"/>
    </source>
</evidence>
<evidence type="ECO:0000259" key="11">
    <source>
        <dbReference type="Pfam" id="PF04561"/>
    </source>
</evidence>
<dbReference type="InterPro" id="IPR007644">
    <property type="entry name" value="RNA_pol_bsu_protrusion"/>
</dbReference>
<dbReference type="FunFam" id="3.90.1800.10:FF:000001">
    <property type="entry name" value="DNA-directed RNA polymerase subunit beta"/>
    <property type="match status" value="1"/>
</dbReference>
<evidence type="ECO:0000259" key="10">
    <source>
        <dbReference type="Pfam" id="PF04560"/>
    </source>
</evidence>
<keyword evidence="4 6" id="KW-0804">Transcription</keyword>
<feature type="domain" description="RNA polymerase Rpb2" evidence="11">
    <location>
        <begin position="372"/>
        <end position="463"/>
    </location>
</feature>
<comment type="function">
    <text evidence="6 8">DNA-dependent RNA polymerase catalyzes the transcription of DNA into RNA using the four ribonucleoside triphosphates as substrates.</text>
</comment>
<dbReference type="Pfam" id="PF10385">
    <property type="entry name" value="RNA_pol_Rpb2_45"/>
    <property type="match status" value="1"/>
</dbReference>
<dbReference type="Gene3D" id="3.90.1110.10">
    <property type="entry name" value="RNA polymerase Rpb2, domain 2"/>
    <property type="match status" value="1"/>
</dbReference>
<dbReference type="GO" id="GO:0003899">
    <property type="term" value="F:DNA-directed RNA polymerase activity"/>
    <property type="evidence" value="ECO:0007669"/>
    <property type="project" value="UniProtKB-UniRule"/>
</dbReference>
<dbReference type="InterPro" id="IPR007645">
    <property type="entry name" value="RNA_pol_Rpb2_3"/>
</dbReference>
<dbReference type="Gene3D" id="3.90.1800.10">
    <property type="entry name" value="RNA polymerase alpha subunit dimerisation domain"/>
    <property type="match status" value="1"/>
</dbReference>
<dbReference type="InterPro" id="IPR007642">
    <property type="entry name" value="RNA_pol_Rpb2_2"/>
</dbReference>
<dbReference type="Gene3D" id="2.40.270.10">
    <property type="entry name" value="DNA-directed RNA polymerase, subunit 2, domain 6"/>
    <property type="match status" value="1"/>
</dbReference>
<evidence type="ECO:0000256" key="3">
    <source>
        <dbReference type="ARBA" id="ARBA00022695"/>
    </source>
</evidence>
<dbReference type="FunFam" id="2.40.50.100:FF:000006">
    <property type="entry name" value="DNA-directed RNA polymerase subunit beta"/>
    <property type="match status" value="1"/>
</dbReference>
<dbReference type="InterPro" id="IPR014724">
    <property type="entry name" value="RNA_pol_RPB2_OB-fold"/>
</dbReference>
<gene>
    <name evidence="6 15" type="primary">rpoB</name>
    <name evidence="15" type="ORF">Tther_02203</name>
</gene>
<dbReference type="InterPro" id="IPR019462">
    <property type="entry name" value="DNA-dir_RNA_pol_bsu_external_1"/>
</dbReference>
<dbReference type="OrthoDB" id="9803954at2"/>
<dbReference type="SUPFAM" id="SSF64484">
    <property type="entry name" value="beta and beta-prime subunits of DNA dependent RNA-polymerase"/>
    <property type="match status" value="1"/>
</dbReference>
<dbReference type="InterPro" id="IPR007120">
    <property type="entry name" value="DNA-dir_RNAP_su2_dom"/>
</dbReference>
<evidence type="ECO:0000259" key="13">
    <source>
        <dbReference type="Pfam" id="PF04565"/>
    </source>
</evidence>
<proteinExistence type="inferred from homology"/>
<name>A0A554WXI0_9BURK</name>
<evidence type="ECO:0000313" key="15">
    <source>
        <dbReference type="EMBL" id="TSE28282.1"/>
    </source>
</evidence>
<dbReference type="InterPro" id="IPR010243">
    <property type="entry name" value="RNA_pol_bsu_bac"/>
</dbReference>
<dbReference type="EMBL" id="VJOL01000053">
    <property type="protein sequence ID" value="TSE28282.1"/>
    <property type="molecule type" value="Genomic_DNA"/>
</dbReference>
<dbReference type="InterPro" id="IPR007121">
    <property type="entry name" value="RNA_pol_bsu_CS"/>
</dbReference>
<evidence type="ECO:0000259" key="9">
    <source>
        <dbReference type="Pfam" id="PF00562"/>
    </source>
</evidence>
<evidence type="ECO:0000256" key="4">
    <source>
        <dbReference type="ARBA" id="ARBA00023163"/>
    </source>
</evidence>
<sequence length="1371" mass="153274">MAHYSYTERKRIRKSFGSRDSVLEIPYLLQMQKDAYTAFLQADVPPRERKPVGLQAAFESAFPIVSHNGFVEMKFVEYTLGKPVFDVRECQTRGLTYASAVRARVQLIIYDREASTPQSKVVKEVKEQEVYMGEVPLMTDKGSFIINGTERVIVSQLHRSPGVFFEHDKGKTHSSGKLLFSARIIPYRGSWLDFEFDPKDLLYFRVDRRRKMPVTILLKAIGLTPEAILANFYVNDHFRLMDSGALMAFVPERLKGEVARFDITDANGKVVVAKDKRITARHVRELEQAGTTHISVPEDYLIGRVVAKNIVDPDTGEIIARANDELTETLLKKLRAAGVQELPCIYTNELDQGPYISQTLRIDETADEFAARVAIYRMMRPGEPPTEDAVQALFHRLFYNPETYDLSRVGRMKFNARVGRDTPEGPMVLTNEDIMAVVKIFVDLRNGKGEVDDIDHLGNRRVRCVGELAENQYRTGLARIEKAVKERLGQAEQEPLMPHDLINSKPISAALKEFFGASQLSQFMDQTNPLAEITHKRRVSALGPGGLTRERAGFEVRDVHVTHYGRVCPIETPEGPNIGLINSLALYARLNEYGFIETPYRRVIDGKVTNQIDYLSAIEEGKYIIAQANAELDAEGRLVGELVSAREKGESILTTPDRVQYMDVSPAQIVSVAASLVPFLEHDDANRALMGANMSRQAVPVLRPEKPLVGTGIERVAAIDSGTVVVAKRGGVVDYVDANRIVIRVNDDEAVAGEVGVDIYNLIKYQRSNQNTNIHQRPIVKKGERIHKGAVIADGASTDLGEISIGQNMLIAFMPWNGYNFEDSILISEKVVAEERYTSIHIEELVVMARDTKLGPEEITRDIPNLSEQQLNRLDESGIIYVGAEVQPGDVLVGKVTPKGETTLTPEEKLLRAIFGEKASDVKDTSLRVEQGSQGTVIDVQVFTREGIQRDKRAQQIIDDELKRYRLDLNDQLRIVEADAYDRLEKLLIGKTANGGPKKLAKGTVLTKEYLAEVDKHHWFDIRVADDDLAAQMESIKNALEATRHSFDLAFEEKRRKLTQGDELPAGVLKMVKVYLAVKRRLQPGDKMAGRHGNKGVVSKIVPVEDMPYMADGTPVDIVLNPLGVPSRMNIGQVLEVHLGWAAKGLGERIGEMLQRQADVAELRRFLDTIYNSTGRKENLDDLSDDEIVAMARELTKGVPFASPVFDGASEEQIRAMLRLAYPDDVAKAKGLTESRTQAQLYDGRTGDPLERKTTVGYMHYLKLHHLVDDKMHARSTGPYSLVTQQPLGGKAQFGGQRFGEMEVWALEAYGASYVLQEMLTVKSDDVQGRTKVYESIVKGEHAIDAGMPESFNVLVKEIRSLGIDIELERN</sequence>
<dbReference type="Gene3D" id="2.40.50.150">
    <property type="match status" value="1"/>
</dbReference>
<dbReference type="Gene3D" id="2.40.50.100">
    <property type="match status" value="1"/>
</dbReference>
<dbReference type="GO" id="GO:0006351">
    <property type="term" value="P:DNA-templated transcription"/>
    <property type="evidence" value="ECO:0007669"/>
    <property type="project" value="UniProtKB-UniRule"/>
</dbReference>
<feature type="domain" description="RNA polymerase beta subunit protrusion" evidence="12">
    <location>
        <begin position="28"/>
        <end position="508"/>
    </location>
</feature>
<evidence type="ECO:0000256" key="5">
    <source>
        <dbReference type="ARBA" id="ARBA00048552"/>
    </source>
</evidence>
<comment type="caution">
    <text evidence="15">The sequence shown here is derived from an EMBL/GenBank/DDBJ whole genome shotgun (WGS) entry which is preliminary data.</text>
</comment>
<evidence type="ECO:0000259" key="12">
    <source>
        <dbReference type="Pfam" id="PF04563"/>
    </source>
</evidence>
<evidence type="ECO:0000256" key="6">
    <source>
        <dbReference type="HAMAP-Rule" id="MF_01321"/>
    </source>
</evidence>
<dbReference type="NCBIfam" id="NF001616">
    <property type="entry name" value="PRK00405.1"/>
    <property type="match status" value="1"/>
</dbReference>
<keyword evidence="3 6" id="KW-0548">Nucleotidyltransferase</keyword>
<keyword evidence="1 6" id="KW-0240">DNA-directed RNA polymerase</keyword>
<comment type="catalytic activity">
    <reaction evidence="5 6 8">
        <text>RNA(n) + a ribonucleoside 5'-triphosphate = RNA(n+1) + diphosphate</text>
        <dbReference type="Rhea" id="RHEA:21248"/>
        <dbReference type="Rhea" id="RHEA-COMP:14527"/>
        <dbReference type="Rhea" id="RHEA-COMP:17342"/>
        <dbReference type="ChEBI" id="CHEBI:33019"/>
        <dbReference type="ChEBI" id="CHEBI:61557"/>
        <dbReference type="ChEBI" id="CHEBI:140395"/>
        <dbReference type="EC" id="2.7.7.6"/>
    </reaction>
</comment>
<dbReference type="PROSITE" id="PS01166">
    <property type="entry name" value="RNA_POL_BETA"/>
    <property type="match status" value="1"/>
</dbReference>
<dbReference type="Pfam" id="PF04561">
    <property type="entry name" value="RNA_pol_Rpb2_2"/>
    <property type="match status" value="2"/>
</dbReference>
<dbReference type="Proteomes" id="UP000318542">
    <property type="component" value="Unassembled WGS sequence"/>
</dbReference>
<evidence type="ECO:0000256" key="1">
    <source>
        <dbReference type="ARBA" id="ARBA00022478"/>
    </source>
</evidence>
<accession>A0A554WXI0</accession>
<dbReference type="InterPro" id="IPR037034">
    <property type="entry name" value="RNA_pol_Rpb2_2_sf"/>
</dbReference>
<feature type="domain" description="RNA polymerase Rpb2" evidence="10">
    <location>
        <begin position="1295"/>
        <end position="1369"/>
    </location>
</feature>
<organism evidence="15 16">
    <name type="scientific">Tepidimonas thermarum</name>
    <dbReference type="NCBI Taxonomy" id="335431"/>
    <lineage>
        <taxon>Bacteria</taxon>
        <taxon>Pseudomonadati</taxon>
        <taxon>Pseudomonadota</taxon>
        <taxon>Betaproteobacteria</taxon>
        <taxon>Burkholderiales</taxon>
        <taxon>Tepidimonas</taxon>
    </lineage>
</organism>
<protein>
    <recommendedName>
        <fullName evidence="6 8">DNA-directed RNA polymerase subunit beta</fullName>
        <shortName evidence="6">RNAP subunit beta</shortName>
        <ecNumber evidence="6 8">2.7.7.6</ecNumber>
    </recommendedName>
    <alternativeName>
        <fullName evidence="6">RNA polymerase subunit beta</fullName>
    </alternativeName>
    <alternativeName>
        <fullName evidence="6">Transcriptase subunit beta</fullName>
    </alternativeName>
</protein>
<evidence type="ECO:0000313" key="16">
    <source>
        <dbReference type="Proteomes" id="UP000318542"/>
    </source>
</evidence>
<feature type="domain" description="DNA-directed RNA polymerase subunit 2 hybrid-binding" evidence="9">
    <location>
        <begin position="726"/>
        <end position="1293"/>
    </location>
</feature>
<dbReference type="RefSeq" id="WP_143903840.1">
    <property type="nucleotide sequence ID" value="NZ_VJOL01000053.1"/>
</dbReference>
<dbReference type="CDD" id="cd00653">
    <property type="entry name" value="RNA_pol_B_RPB2"/>
    <property type="match status" value="1"/>
</dbReference>
<feature type="domain" description="RNA polymerase Rpb2" evidence="11">
    <location>
        <begin position="159"/>
        <end position="230"/>
    </location>
</feature>
<reference evidence="15 16" key="1">
    <citation type="submission" date="2019-07" db="EMBL/GenBank/DDBJ databases">
        <title>Tepidimonas thermarum AA-1 draft genome.</title>
        <authorList>
            <person name="Da Costa M.S."/>
            <person name="Froufe H.J.C."/>
            <person name="Egas C."/>
            <person name="Albuquerque L."/>
        </authorList>
    </citation>
    <scope>NUCLEOTIDE SEQUENCE [LARGE SCALE GENOMIC DNA]</scope>
    <source>
        <strain evidence="15 16">AA-1</strain>
    </source>
</reference>
<evidence type="ECO:0000256" key="2">
    <source>
        <dbReference type="ARBA" id="ARBA00022679"/>
    </source>
</evidence>